<dbReference type="InterPro" id="IPR001680">
    <property type="entry name" value="WD40_rpt"/>
</dbReference>
<organism evidence="5 7">
    <name type="scientific">Dracunculus medinensis</name>
    <name type="common">Guinea worm</name>
    <dbReference type="NCBI Taxonomy" id="318479"/>
    <lineage>
        <taxon>Eukaryota</taxon>
        <taxon>Metazoa</taxon>
        <taxon>Ecdysozoa</taxon>
        <taxon>Nematoda</taxon>
        <taxon>Chromadorea</taxon>
        <taxon>Rhabditida</taxon>
        <taxon>Spirurina</taxon>
        <taxon>Dracunculoidea</taxon>
        <taxon>Dracunculidae</taxon>
        <taxon>Dracunculus</taxon>
    </lineage>
</organism>
<evidence type="ECO:0000313" key="4">
    <source>
        <dbReference type="EMBL" id="VDN55457.1"/>
    </source>
</evidence>
<dbReference type="Proteomes" id="UP000038040">
    <property type="component" value="Unplaced"/>
</dbReference>
<reference evidence="4 6" key="2">
    <citation type="submission" date="2018-11" db="EMBL/GenBank/DDBJ databases">
        <authorList>
            <consortium name="Pathogen Informatics"/>
        </authorList>
    </citation>
    <scope>NUCLEOTIDE SEQUENCE [LARGE SCALE GENOMIC DNA]</scope>
</reference>
<evidence type="ECO:0000313" key="7">
    <source>
        <dbReference type="WBParaSite" id="DME_0000107001-mRNA-1"/>
    </source>
</evidence>
<dbReference type="Gene3D" id="2.130.10.10">
    <property type="entry name" value="YVTN repeat-like/Quinoprotein amine dehydrogenase"/>
    <property type="match status" value="1"/>
</dbReference>
<dbReference type="GO" id="GO:0000347">
    <property type="term" value="C:THO complex"/>
    <property type="evidence" value="ECO:0007669"/>
    <property type="project" value="TreeGrafter"/>
</dbReference>
<keyword evidence="6" id="KW-1185">Reference proteome</keyword>
<feature type="repeat" description="WD" evidence="3">
    <location>
        <begin position="156"/>
        <end position="196"/>
    </location>
</feature>
<evidence type="ECO:0000256" key="1">
    <source>
        <dbReference type="ARBA" id="ARBA00009728"/>
    </source>
</evidence>
<dbReference type="GO" id="GO:0000346">
    <property type="term" value="C:transcription export complex"/>
    <property type="evidence" value="ECO:0007669"/>
    <property type="project" value="TreeGrafter"/>
</dbReference>
<dbReference type="PANTHER" id="PTHR44411:SF1">
    <property type="entry name" value="THO COMPLEX SUBUNIT 6 HOMOLOG"/>
    <property type="match status" value="1"/>
</dbReference>
<dbReference type="PANTHER" id="PTHR44411">
    <property type="entry name" value="THO COMPLEX SUBUNIT 6 HOMOLOG"/>
    <property type="match status" value="1"/>
</dbReference>
<dbReference type="Pfam" id="PF00400">
    <property type="entry name" value="WD40"/>
    <property type="match status" value="1"/>
</dbReference>
<sequence length="340" mass="37871">MVSEHRQDFYMRIYRQKDIFSGNWLLCSDSRSRLLIFSITDALSPRDWPDSQRPLHSVISVKQPIYALESTDSLLICGDITGCLFAYFWSDLLNPSDCDAKAIFNFKHFTSSMNSDCNEINSLLIIGDNKLLFAGAADNAIRIVDIERPDQAIAVFSGHSNTINELAKRTENEFLSASEDGTVRLWDIRSQDTAHIIRVCDEPQLTRNNCGKGVCALDANSSFMICGGDVDLAIWHLSSLSFASKLEGNWPSLMRHLTVKMDGERILAGGISCYLNQFDYSGKFKTSIKTSAEAIYSIESNEIEKNAVTSSAGDSPLIDIFLNSGYISFSFNCSVVNKIQ</sequence>
<reference evidence="7" key="1">
    <citation type="submission" date="2016-04" db="UniProtKB">
        <authorList>
            <consortium name="WormBaseParasite"/>
        </authorList>
    </citation>
    <scope>IDENTIFICATION</scope>
</reference>
<dbReference type="PROSITE" id="PS50082">
    <property type="entry name" value="WD_REPEATS_2"/>
    <property type="match status" value="1"/>
</dbReference>
<evidence type="ECO:0000313" key="5">
    <source>
        <dbReference type="Proteomes" id="UP000038040"/>
    </source>
</evidence>
<evidence type="ECO:0000313" key="6">
    <source>
        <dbReference type="Proteomes" id="UP000274756"/>
    </source>
</evidence>
<evidence type="ECO:0000256" key="3">
    <source>
        <dbReference type="PROSITE-ProRule" id="PRU00221"/>
    </source>
</evidence>
<keyword evidence="2 3" id="KW-0853">WD repeat</keyword>
<evidence type="ECO:0000256" key="2">
    <source>
        <dbReference type="ARBA" id="ARBA00022574"/>
    </source>
</evidence>
<dbReference type="AlphaFoldDB" id="A0A0N4U2Y9"/>
<dbReference type="Proteomes" id="UP000274756">
    <property type="component" value="Unassembled WGS sequence"/>
</dbReference>
<dbReference type="EMBL" id="UYYG01001152">
    <property type="protein sequence ID" value="VDN55457.1"/>
    <property type="molecule type" value="Genomic_DNA"/>
</dbReference>
<dbReference type="InterPro" id="IPR042626">
    <property type="entry name" value="THOC6"/>
</dbReference>
<dbReference type="GO" id="GO:0006406">
    <property type="term" value="P:mRNA export from nucleus"/>
    <property type="evidence" value="ECO:0007669"/>
    <property type="project" value="TreeGrafter"/>
</dbReference>
<dbReference type="InterPro" id="IPR036322">
    <property type="entry name" value="WD40_repeat_dom_sf"/>
</dbReference>
<protein>
    <submittedName>
        <fullName evidence="7">WD_REPEATS_REGION domain-containing protein</fullName>
    </submittedName>
</protein>
<dbReference type="InterPro" id="IPR015943">
    <property type="entry name" value="WD40/YVTN_repeat-like_dom_sf"/>
</dbReference>
<dbReference type="OrthoDB" id="273067at2759"/>
<comment type="similarity">
    <text evidence="1">Belongs to the WD repeat THOC6 family.</text>
</comment>
<gene>
    <name evidence="4" type="ORF">DME_LOCUS5430</name>
</gene>
<proteinExistence type="inferred from homology"/>
<dbReference type="WBParaSite" id="DME_0000107001-mRNA-1">
    <property type="protein sequence ID" value="DME_0000107001-mRNA-1"/>
    <property type="gene ID" value="DME_0000107001"/>
</dbReference>
<name>A0A0N4U2Y9_DRAME</name>
<dbReference type="SMART" id="SM00320">
    <property type="entry name" value="WD40"/>
    <property type="match status" value="2"/>
</dbReference>
<dbReference type="STRING" id="318479.A0A0N4U2Y9"/>
<dbReference type="SUPFAM" id="SSF50978">
    <property type="entry name" value="WD40 repeat-like"/>
    <property type="match status" value="1"/>
</dbReference>
<dbReference type="PROSITE" id="PS50294">
    <property type="entry name" value="WD_REPEATS_REGION"/>
    <property type="match status" value="1"/>
</dbReference>
<accession>A0A0N4U2Y9</accession>